<gene>
    <name evidence="2" type="ORF">Ari01nite_34460</name>
</gene>
<dbReference type="AlphaFoldDB" id="A0A919K3J8"/>
<feature type="region of interest" description="Disordered" evidence="1">
    <location>
        <begin position="34"/>
        <end position="82"/>
    </location>
</feature>
<evidence type="ECO:0000313" key="2">
    <source>
        <dbReference type="EMBL" id="GIE95981.1"/>
    </source>
</evidence>
<evidence type="ECO:0000256" key="1">
    <source>
        <dbReference type="SAM" id="MobiDB-lite"/>
    </source>
</evidence>
<keyword evidence="3" id="KW-1185">Reference proteome</keyword>
<sequence>MRGATPLFAPYGAADALPATVGPVIAAAADDAPGTAELGSDRACASGPSPRGVPNPGRFGEVSTGSDTVGSPAGPIGSPIWSTPPVQAQASVVATDRTKAVGTAAMRTRRFRRGLRLTRSQYCDFNPFCLIPDADKSKQIAKI</sequence>
<protein>
    <submittedName>
        <fullName evidence="2">Uncharacterized protein</fullName>
    </submittedName>
</protein>
<reference evidence="2" key="1">
    <citation type="submission" date="2021-01" db="EMBL/GenBank/DDBJ databases">
        <title>Whole genome shotgun sequence of Actinoplanes rishiriensis NBRC 108556.</title>
        <authorList>
            <person name="Komaki H."/>
            <person name="Tamura T."/>
        </authorList>
    </citation>
    <scope>NUCLEOTIDE SEQUENCE</scope>
    <source>
        <strain evidence="2">NBRC 108556</strain>
    </source>
</reference>
<comment type="caution">
    <text evidence="2">The sequence shown here is derived from an EMBL/GenBank/DDBJ whole genome shotgun (WGS) entry which is preliminary data.</text>
</comment>
<name>A0A919K3J8_9ACTN</name>
<accession>A0A919K3J8</accession>
<dbReference type="EMBL" id="BOMV01000039">
    <property type="protein sequence ID" value="GIE95981.1"/>
    <property type="molecule type" value="Genomic_DNA"/>
</dbReference>
<dbReference type="Proteomes" id="UP000636960">
    <property type="component" value="Unassembled WGS sequence"/>
</dbReference>
<evidence type="ECO:0000313" key="3">
    <source>
        <dbReference type="Proteomes" id="UP000636960"/>
    </source>
</evidence>
<proteinExistence type="predicted"/>
<organism evidence="2 3">
    <name type="scientific">Paractinoplanes rishiriensis</name>
    <dbReference type="NCBI Taxonomy" id="1050105"/>
    <lineage>
        <taxon>Bacteria</taxon>
        <taxon>Bacillati</taxon>
        <taxon>Actinomycetota</taxon>
        <taxon>Actinomycetes</taxon>
        <taxon>Micromonosporales</taxon>
        <taxon>Micromonosporaceae</taxon>
        <taxon>Paractinoplanes</taxon>
    </lineage>
</organism>